<dbReference type="PANTHER" id="PTHR21535">
    <property type="entry name" value="MAGNESIUM AND COBALT TRANSPORT PROTEIN/MITOCHONDRIAL IMPORT INNER MEMBRANE TRANSLOCASE SUBUNIT TIM8"/>
    <property type="match status" value="1"/>
</dbReference>
<feature type="compositionally biased region" description="Acidic residues" evidence="6">
    <location>
        <begin position="269"/>
        <end position="278"/>
    </location>
</feature>
<feature type="compositionally biased region" description="Basic and acidic residues" evidence="6">
    <location>
        <begin position="657"/>
        <end position="670"/>
    </location>
</feature>
<comment type="caution">
    <text evidence="8">The sequence shown here is derived from an EMBL/GenBank/DDBJ whole genome shotgun (WGS) entry which is preliminary data.</text>
</comment>
<dbReference type="FunFam" id="1.20.58.340:FF:000014">
    <property type="entry name" value="CorA family metal ion transporter"/>
    <property type="match status" value="1"/>
</dbReference>
<evidence type="ECO:0000256" key="1">
    <source>
        <dbReference type="ARBA" id="ARBA00004141"/>
    </source>
</evidence>
<feature type="region of interest" description="Disordered" evidence="6">
    <location>
        <begin position="1"/>
        <end position="128"/>
    </location>
</feature>
<feature type="compositionally biased region" description="Polar residues" evidence="6">
    <location>
        <begin position="182"/>
        <end position="194"/>
    </location>
</feature>
<feature type="compositionally biased region" description="Basic and acidic residues" evidence="6">
    <location>
        <begin position="115"/>
        <end position="128"/>
    </location>
</feature>
<gene>
    <name evidence="8" type="ORF">LECACI_7A002474</name>
</gene>
<feature type="transmembrane region" description="Helical" evidence="7">
    <location>
        <begin position="791"/>
        <end position="815"/>
    </location>
</feature>
<dbReference type="Pfam" id="PF01544">
    <property type="entry name" value="CorA"/>
    <property type="match status" value="2"/>
</dbReference>
<evidence type="ECO:0000256" key="3">
    <source>
        <dbReference type="ARBA" id="ARBA00022692"/>
    </source>
</evidence>
<sequence>MSSGAGASKGNIAQNASPAPATSSAAMSPPTSAPAIENGKPNKKKRHRAGRKRKNRRQSFIAPSEATESTADGDGAGGDRPSLAEASRANANQASFYRLQSQGNRSNTSLDSEALLDHREHAPVRSRRDTLKSFVRSAMPFSSGRYAHETAISEDEGDQANDRTPLLHNRNRTKSRPEHSRTNSGYAYGNQSHIGSHKSGGGRRMSITSKNSSKSRRKLDIATTTHNNLIEEPHDVNNPPSVPASPTIGIMDDPFLKSASSDRGRDAIVDVDDDDDDLLGDRRFSSASPEGLRRRPTGVELAERDVCFPGDDDEDESHHEHRDDSARRRRRRGGHWPDLEILEEWSREEKEERTQQEVLRAKKISEPVMVGGRLRPAKTIWHREEDDSPFRFTYFNETLDGTIHARTISDLQDDMTFRELFLPDPVELSDDSDDEDDGNQDDNALERPPLPQRAPSDPALRPERAPSEIGSTVPSAATSKTVLEPVPSSGHNTPQPKKKRYGPRPTFWLDVLKPTETEMKILSKAFGIHQLTSEDILMDEPREKVELFPSYYFVNYRTFEQDRDSEDYMEPINLYVVVFRHGVISFHHSMSPHPANVRRRIRQLNDYMSPSADWISYAIIDDVTDVYGPLVSEIENEVDAIDEDILYMHTTAADAAEGNKNKAAPKEQRPKTPQNQADMGAAKAEGEKTAGQSGGDMLRKVGEGRKKVMSLYRLLGNKADVIKGFAKRCNEHWEVAPRSEIGLYLGDIQDHIVTMTGNLAHYENLLSRAHGNYVAQINIRMNERAEQNADVLGKLTVLGTIVLPMNIITGMWGMNVWVPGQDIEGDLTWFFSITAGLVAFGAVCYFIARKVYGIV</sequence>
<keyword evidence="4 7" id="KW-1133">Transmembrane helix</keyword>
<proteinExistence type="inferred from homology"/>
<evidence type="ECO:0000313" key="8">
    <source>
        <dbReference type="EMBL" id="CAK3901910.1"/>
    </source>
</evidence>
<evidence type="ECO:0000256" key="5">
    <source>
        <dbReference type="ARBA" id="ARBA00023136"/>
    </source>
</evidence>
<dbReference type="SUPFAM" id="SSF143865">
    <property type="entry name" value="CorA soluble domain-like"/>
    <property type="match status" value="1"/>
</dbReference>
<evidence type="ECO:0000256" key="4">
    <source>
        <dbReference type="ARBA" id="ARBA00022989"/>
    </source>
</evidence>
<keyword evidence="5 7" id="KW-0472">Membrane</keyword>
<dbReference type="PANTHER" id="PTHR21535:SF51">
    <property type="entry name" value="MANGANESE RESISTANCE PROTEIN MNR2"/>
    <property type="match status" value="1"/>
</dbReference>
<dbReference type="FunFam" id="1.20.58.340:FF:000008">
    <property type="entry name" value="CorA family metal ion transporter"/>
    <property type="match status" value="1"/>
</dbReference>
<feature type="compositionally biased region" description="Polar residues" evidence="6">
    <location>
        <begin position="89"/>
        <end position="111"/>
    </location>
</feature>
<feature type="compositionally biased region" description="Acidic residues" evidence="6">
    <location>
        <begin position="427"/>
        <end position="440"/>
    </location>
</feature>
<protein>
    <submittedName>
        <fullName evidence="8">Magnesium transporter ALR2</fullName>
    </submittedName>
</protein>
<dbReference type="InterPro" id="IPR044089">
    <property type="entry name" value="Alr1-like"/>
</dbReference>
<dbReference type="GO" id="GO:0015095">
    <property type="term" value="F:magnesium ion transmembrane transporter activity"/>
    <property type="evidence" value="ECO:0007669"/>
    <property type="project" value="InterPro"/>
</dbReference>
<keyword evidence="9" id="KW-1185">Reference proteome</keyword>
<feature type="region of interest" description="Disordered" evidence="6">
    <location>
        <begin position="230"/>
        <end position="332"/>
    </location>
</feature>
<evidence type="ECO:0000256" key="2">
    <source>
        <dbReference type="ARBA" id="ARBA00009765"/>
    </source>
</evidence>
<evidence type="ECO:0000313" key="9">
    <source>
        <dbReference type="Proteomes" id="UP001296104"/>
    </source>
</evidence>
<reference evidence="8" key="1">
    <citation type="submission" date="2023-11" db="EMBL/GenBank/DDBJ databases">
        <authorList>
            <person name="Alioto T."/>
            <person name="Alioto T."/>
            <person name="Gomez Garrido J."/>
        </authorList>
    </citation>
    <scope>NUCLEOTIDE SEQUENCE</scope>
</reference>
<feature type="compositionally biased region" description="Polar residues" evidence="6">
    <location>
        <begin position="1"/>
        <end position="15"/>
    </location>
</feature>
<feature type="compositionally biased region" description="Basic and acidic residues" evidence="6">
    <location>
        <begin position="316"/>
        <end position="326"/>
    </location>
</feature>
<feature type="region of interest" description="Disordered" evidence="6">
    <location>
        <begin position="150"/>
        <end position="218"/>
    </location>
</feature>
<organism evidence="8 9">
    <name type="scientific">Lecanosticta acicola</name>
    <dbReference type="NCBI Taxonomy" id="111012"/>
    <lineage>
        <taxon>Eukaryota</taxon>
        <taxon>Fungi</taxon>
        <taxon>Dikarya</taxon>
        <taxon>Ascomycota</taxon>
        <taxon>Pezizomycotina</taxon>
        <taxon>Dothideomycetes</taxon>
        <taxon>Dothideomycetidae</taxon>
        <taxon>Mycosphaerellales</taxon>
        <taxon>Mycosphaerellaceae</taxon>
        <taxon>Lecanosticta</taxon>
    </lineage>
</organism>
<dbReference type="Proteomes" id="UP001296104">
    <property type="component" value="Unassembled WGS sequence"/>
</dbReference>
<dbReference type="CDD" id="cd12829">
    <property type="entry name" value="Alr1p-like"/>
    <property type="match status" value="1"/>
</dbReference>
<dbReference type="Gene3D" id="3.30.460.20">
    <property type="entry name" value="CorA soluble domain-like"/>
    <property type="match status" value="1"/>
</dbReference>
<dbReference type="GO" id="GO:0010961">
    <property type="term" value="P:intracellular magnesium ion homeostasis"/>
    <property type="evidence" value="ECO:0007669"/>
    <property type="project" value="TreeGrafter"/>
</dbReference>
<dbReference type="GO" id="GO:0000329">
    <property type="term" value="C:fungal-type vacuole membrane"/>
    <property type="evidence" value="ECO:0007669"/>
    <property type="project" value="TreeGrafter"/>
</dbReference>
<keyword evidence="3 7" id="KW-0812">Transmembrane</keyword>
<dbReference type="InterPro" id="IPR045861">
    <property type="entry name" value="CorA_cytoplasmic_dom"/>
</dbReference>
<feature type="region of interest" description="Disordered" evidence="6">
    <location>
        <begin position="656"/>
        <end position="699"/>
    </location>
</feature>
<dbReference type="InterPro" id="IPR002523">
    <property type="entry name" value="MgTranspt_CorA/ZnTranspt_ZntB"/>
</dbReference>
<dbReference type="InterPro" id="IPR045863">
    <property type="entry name" value="CorA_TM1_TM2"/>
</dbReference>
<evidence type="ECO:0000256" key="6">
    <source>
        <dbReference type="SAM" id="MobiDB-lite"/>
    </source>
</evidence>
<feature type="compositionally biased region" description="Low complexity" evidence="6">
    <location>
        <begin position="16"/>
        <end position="35"/>
    </location>
</feature>
<comment type="subcellular location">
    <subcellularLocation>
        <location evidence="1">Membrane</location>
        <topology evidence="1">Multi-pass membrane protein</topology>
    </subcellularLocation>
</comment>
<feature type="region of interest" description="Disordered" evidence="6">
    <location>
        <begin position="425"/>
        <end position="504"/>
    </location>
</feature>
<dbReference type="AlphaFoldDB" id="A0AAI8YUY9"/>
<dbReference type="SUPFAM" id="SSF144083">
    <property type="entry name" value="Magnesium transport protein CorA, transmembrane region"/>
    <property type="match status" value="1"/>
</dbReference>
<feature type="compositionally biased region" description="Polar residues" evidence="6">
    <location>
        <begin position="469"/>
        <end position="481"/>
    </location>
</feature>
<name>A0AAI8YUY9_9PEZI</name>
<accession>A0AAI8YUY9</accession>
<evidence type="ECO:0000256" key="7">
    <source>
        <dbReference type="SAM" id="Phobius"/>
    </source>
</evidence>
<dbReference type="EMBL" id="CAVMBE010000011">
    <property type="protein sequence ID" value="CAK3901910.1"/>
    <property type="molecule type" value="Genomic_DNA"/>
</dbReference>
<feature type="compositionally biased region" description="Basic residues" evidence="6">
    <location>
        <begin position="41"/>
        <end position="57"/>
    </location>
</feature>
<comment type="similarity">
    <text evidence="2">Belongs to the CorA metal ion transporter (MIT) (TC 1.A.35) family.</text>
</comment>
<dbReference type="Gene3D" id="1.20.58.340">
    <property type="entry name" value="Magnesium transport protein CorA, transmembrane region"/>
    <property type="match status" value="2"/>
</dbReference>
<feature type="transmembrane region" description="Helical" evidence="7">
    <location>
        <begin position="827"/>
        <end position="848"/>
    </location>
</feature>